<organism evidence="15 16">
    <name type="scientific">Marasmiellus scandens</name>
    <dbReference type="NCBI Taxonomy" id="2682957"/>
    <lineage>
        <taxon>Eukaryota</taxon>
        <taxon>Fungi</taxon>
        <taxon>Dikarya</taxon>
        <taxon>Basidiomycota</taxon>
        <taxon>Agaricomycotina</taxon>
        <taxon>Agaricomycetes</taxon>
        <taxon>Agaricomycetidae</taxon>
        <taxon>Agaricales</taxon>
        <taxon>Marasmiineae</taxon>
        <taxon>Omphalotaceae</taxon>
        <taxon>Marasmiellus</taxon>
    </lineage>
</organism>
<evidence type="ECO:0000256" key="3">
    <source>
        <dbReference type="ARBA" id="ARBA00005179"/>
    </source>
</evidence>
<dbReference type="InterPro" id="IPR002401">
    <property type="entry name" value="Cyt_P450_E_grp-I"/>
</dbReference>
<evidence type="ECO:0000256" key="4">
    <source>
        <dbReference type="ARBA" id="ARBA00010617"/>
    </source>
</evidence>
<keyword evidence="10" id="KW-0408">Iron</keyword>
<evidence type="ECO:0000256" key="7">
    <source>
        <dbReference type="ARBA" id="ARBA00022723"/>
    </source>
</evidence>
<dbReference type="EMBL" id="JBANRG010000054">
    <property type="protein sequence ID" value="KAK7443504.1"/>
    <property type="molecule type" value="Genomic_DNA"/>
</dbReference>
<keyword evidence="11" id="KW-0503">Monooxygenase</keyword>
<reference evidence="15 16" key="1">
    <citation type="submission" date="2024-01" db="EMBL/GenBank/DDBJ databases">
        <title>A draft genome for the cacao thread blight pathogen Marasmiellus scandens.</title>
        <authorList>
            <person name="Baruah I.K."/>
            <person name="Leung J."/>
            <person name="Bukari Y."/>
            <person name="Amoako-Attah I."/>
            <person name="Meinhardt L.W."/>
            <person name="Bailey B.A."/>
            <person name="Cohen S.P."/>
        </authorList>
    </citation>
    <scope>NUCLEOTIDE SEQUENCE [LARGE SCALE GENOMIC DNA]</scope>
    <source>
        <strain evidence="15 16">GH-19</strain>
    </source>
</reference>
<evidence type="ECO:0000256" key="1">
    <source>
        <dbReference type="ARBA" id="ARBA00001971"/>
    </source>
</evidence>
<keyword evidence="6 14" id="KW-0812">Transmembrane</keyword>
<keyword evidence="9" id="KW-0560">Oxidoreductase</keyword>
<comment type="subcellular location">
    <subcellularLocation>
        <location evidence="2">Membrane</location>
        <topology evidence="2">Single-pass membrane protein</topology>
    </subcellularLocation>
</comment>
<dbReference type="PANTHER" id="PTHR46300:SF2">
    <property type="entry name" value="CYTOCHROME P450 MONOOXYGENASE ALNH-RELATED"/>
    <property type="match status" value="1"/>
</dbReference>
<accession>A0ABR1IYF5</accession>
<keyword evidence="12 14" id="KW-0472">Membrane</keyword>
<evidence type="ECO:0000256" key="5">
    <source>
        <dbReference type="ARBA" id="ARBA00022617"/>
    </source>
</evidence>
<evidence type="ECO:0000256" key="2">
    <source>
        <dbReference type="ARBA" id="ARBA00004167"/>
    </source>
</evidence>
<evidence type="ECO:0000313" key="15">
    <source>
        <dbReference type="EMBL" id="KAK7443504.1"/>
    </source>
</evidence>
<dbReference type="PRINTS" id="PR00385">
    <property type="entry name" value="P450"/>
</dbReference>
<name>A0ABR1IYF5_9AGAR</name>
<dbReference type="Proteomes" id="UP001498398">
    <property type="component" value="Unassembled WGS sequence"/>
</dbReference>
<comment type="caution">
    <text evidence="15">The sequence shown here is derived from an EMBL/GenBank/DDBJ whole genome shotgun (WGS) entry which is preliminary data.</text>
</comment>
<evidence type="ECO:0000256" key="14">
    <source>
        <dbReference type="SAM" id="Phobius"/>
    </source>
</evidence>
<evidence type="ECO:0000256" key="8">
    <source>
        <dbReference type="ARBA" id="ARBA00022989"/>
    </source>
</evidence>
<keyword evidence="8 14" id="KW-1133">Transmembrane helix</keyword>
<proteinExistence type="inferred from homology"/>
<protein>
    <recommendedName>
        <fullName evidence="17">Cytochrome P450</fullName>
    </recommendedName>
</protein>
<keyword evidence="16" id="KW-1185">Reference proteome</keyword>
<dbReference type="PANTHER" id="PTHR46300">
    <property type="entry name" value="P450, PUTATIVE (EUROFUNG)-RELATED-RELATED"/>
    <property type="match status" value="1"/>
</dbReference>
<dbReference type="SUPFAM" id="SSF48264">
    <property type="entry name" value="Cytochrome P450"/>
    <property type="match status" value="1"/>
</dbReference>
<comment type="pathway">
    <text evidence="3">Secondary metabolite biosynthesis.</text>
</comment>
<evidence type="ECO:0008006" key="17">
    <source>
        <dbReference type="Google" id="ProtNLM"/>
    </source>
</evidence>
<keyword evidence="7" id="KW-0479">Metal-binding</keyword>
<feature type="transmembrane region" description="Helical" evidence="14">
    <location>
        <begin position="12"/>
        <end position="31"/>
    </location>
</feature>
<keyword evidence="5" id="KW-0349">Heme</keyword>
<dbReference type="CDD" id="cd11065">
    <property type="entry name" value="CYP64-like"/>
    <property type="match status" value="1"/>
</dbReference>
<evidence type="ECO:0000256" key="11">
    <source>
        <dbReference type="ARBA" id="ARBA00023033"/>
    </source>
</evidence>
<evidence type="ECO:0000256" key="6">
    <source>
        <dbReference type="ARBA" id="ARBA00022692"/>
    </source>
</evidence>
<evidence type="ECO:0000313" key="16">
    <source>
        <dbReference type="Proteomes" id="UP001498398"/>
    </source>
</evidence>
<dbReference type="InterPro" id="IPR036396">
    <property type="entry name" value="Cyt_P450_sf"/>
</dbReference>
<dbReference type="Pfam" id="PF00067">
    <property type="entry name" value="p450"/>
    <property type="match status" value="1"/>
</dbReference>
<dbReference type="InterPro" id="IPR050364">
    <property type="entry name" value="Cytochrome_P450_fung"/>
</dbReference>
<gene>
    <name evidence="15" type="ORF">VKT23_015677</name>
</gene>
<dbReference type="Gene3D" id="1.10.630.10">
    <property type="entry name" value="Cytochrome P450"/>
    <property type="match status" value="1"/>
</dbReference>
<keyword evidence="13" id="KW-0325">Glycoprotein</keyword>
<comment type="cofactor">
    <cofactor evidence="1">
        <name>heme</name>
        <dbReference type="ChEBI" id="CHEBI:30413"/>
    </cofactor>
</comment>
<evidence type="ECO:0000256" key="10">
    <source>
        <dbReference type="ARBA" id="ARBA00023004"/>
    </source>
</evidence>
<evidence type="ECO:0000256" key="13">
    <source>
        <dbReference type="ARBA" id="ARBA00023180"/>
    </source>
</evidence>
<evidence type="ECO:0000256" key="12">
    <source>
        <dbReference type="ARBA" id="ARBA00023136"/>
    </source>
</evidence>
<sequence length="542" mass="61284">MDSSTSAVNALLQRYSLHLLCVGALVVVWIARNARRLPLPPGPPGIPIVGNIFDLQTTGSFFQFTEWKKKYGPIISLNLLGQTVIVLNNHKVAGDLLDRRSTIYSDRPRFIVVFEYLSNSLLFSGAPYGDFWRRARKTAHESLNTRVAPYVQPFQEREAATLALTMLNDPDNWDDHMKRSSASTILSVVYGFPPIKRSNDPLIGRIMEHMHRNVEGGTTGQNLVEIFPILEYVPSWMAKWKRDAIHYCKEDTKFFEELMSTVQKSIDDGDPTPCFTTTWIQNAEKNGLNLREIAWLSGTMFGAGVETTSAALSGFIMAMVLYPGVLRKAQEEVDRVVGRNRLPSFEDRERMPYLRAMVREVLRWWPPGPVGVPHRLMQDDVYEGYRLPKGSTIIYNVWAMNFDPDVYGPDADDFRPERFLDASGQKEIVPPDTHQQGHVTYGFGRRQALFLQVFLVSLINGFCNSSCVGLNVANQALFIDFAYVIWAVDIKPTKDANGNIVMPGRWQDCVDDGLVVRPKSFKCDITPRHSNVREIVEAACAQ</sequence>
<dbReference type="PRINTS" id="PR00463">
    <property type="entry name" value="EP450I"/>
</dbReference>
<dbReference type="InterPro" id="IPR001128">
    <property type="entry name" value="Cyt_P450"/>
</dbReference>
<comment type="similarity">
    <text evidence="4">Belongs to the cytochrome P450 family.</text>
</comment>
<evidence type="ECO:0000256" key="9">
    <source>
        <dbReference type="ARBA" id="ARBA00023002"/>
    </source>
</evidence>